<accession>A0ACB7I216</accession>
<keyword evidence="2" id="KW-1185">Reference proteome</keyword>
<reference evidence="2" key="1">
    <citation type="journal article" date="2016" name="Nat. Biotechnol.">
        <title>Sequencing wild and cultivated cassava and related species reveals extensive interspecific hybridization and genetic diversity.</title>
        <authorList>
            <person name="Bredeson J.V."/>
            <person name="Lyons J.B."/>
            <person name="Prochnik S.E."/>
            <person name="Wu G.A."/>
            <person name="Ha C.M."/>
            <person name="Edsinger-Gonzales E."/>
            <person name="Grimwood J."/>
            <person name="Schmutz J."/>
            <person name="Rabbi I.Y."/>
            <person name="Egesi C."/>
            <person name="Nauluvula P."/>
            <person name="Lebot V."/>
            <person name="Ndunguru J."/>
            <person name="Mkamilo G."/>
            <person name="Bart R.S."/>
            <person name="Setter T.L."/>
            <person name="Gleadow R.M."/>
            <person name="Kulakow P."/>
            <person name="Ferguson M.E."/>
            <person name="Rounsley S."/>
            <person name="Rokhsar D.S."/>
        </authorList>
    </citation>
    <scope>NUCLEOTIDE SEQUENCE [LARGE SCALE GENOMIC DNA]</scope>
    <source>
        <strain evidence="2">cv. AM560-2</strain>
    </source>
</reference>
<sequence>MNKEGAVNSSVPKISNLPDKSNEKVTNTVPHYKLFSFADSLDIMLMFIGTIAAFGNGICMPLMTILLGELIDSIGKAASMTVVAHNVSEVSLKFVYLAVGSGLASFFQVACWMITGERQAARIRSLYLKTILRQDIAFFDKETSTGEVVGRMSGDIVLIQNAMGEKVGNLIQLLASFLGGFIIAFTKGWLLTLVMLALIPPIVISGAIMNKVVSKLASRGLTSYSLAANIVEQTIGSIRTVASFTGEKQAIDKYNKSLIRAYESGMQEGLAAGLGFGTLMFILFCSYGFAVWLGGKMILDKGYTGGEVINVIFALLTGSLSLGQTSPCMSAFASGRAAAVKMFEAINRKPEIDVFDTKRLKLKHIHGDIELRDVYFSYPTRSHEQIFSGFSLSVPSGTTTALVGESGSGKSTVISLIERFYDPQAGEVRIDGVNLKEFQLKWIRENIGLVSQEPVLFTSSIRDNIAYGKEAASIEEIRAAAQLANAANFINKLPKGLDTLVGEHGIQLSGGQKQRIVIARAVLKDPRILLLDEATSSLDAESERTVQEALDRVMINRTTVMVAHRLTTVRNADVIAVMQKGNIVQIGSHSDLLKDPDGAYAQLIQLQEFGEEPEQQVINYPDSSYHSIRVPLSASPRVSISQNVTAKPLGTSTSEKSKLPPQGPLRRLAYLNSPEIPVLLLGAIAAVANGIILPIFGLLLANIIKTYYEKEDQLQKESRFWGFMFVLLGLVSLLAMPLSTYFFSIAGCRLIKRIRSMCFEKVVNMEIAWFDEPEHSSGAIGARLSVDAAKMRGLVGDTFCLLIQNSATGIAGLVIAFLANWQIALVILSLLPLMGLSGYVQLKSMEGFNANTKVFFALSMAALGISQSNSLAPDASQARSSAASVFAILDQKSQIDPSDPSGMKIKKLMGIIEFRNVSFRYPTRPDIQIFQDLSITIHSGKVVALVGESGSGKSTLISLLQRFYNPDSGQITLDGIEIQKLNLKWLRRKMGVVSQEPVLFNDSIRANIAYGKEGNATEAEIMAAAELANAHSFISGLEQGYDTTVGERGVQLSGGQKQRVAIARAIVKAPKILLLDEATSALDAESERVVQDALERVMVGRTTLVIAHRLSTIKGADMIAVMKNGVIVEKGKHDTLMNMKNGIYASLMDPKPNAAQGNSDM</sequence>
<dbReference type="EMBL" id="CM004389">
    <property type="protein sequence ID" value="KAG8658963.1"/>
    <property type="molecule type" value="Genomic_DNA"/>
</dbReference>
<evidence type="ECO:0000313" key="2">
    <source>
        <dbReference type="Proteomes" id="UP000091857"/>
    </source>
</evidence>
<dbReference type="Proteomes" id="UP000091857">
    <property type="component" value="Chromosome 3"/>
</dbReference>
<comment type="caution">
    <text evidence="1">The sequence shown here is derived from an EMBL/GenBank/DDBJ whole genome shotgun (WGS) entry which is preliminary data.</text>
</comment>
<name>A0ACB7I216_MANES</name>
<evidence type="ECO:0000313" key="1">
    <source>
        <dbReference type="EMBL" id="KAG8658963.1"/>
    </source>
</evidence>
<gene>
    <name evidence="1" type="ORF">MANES_03G212400v8</name>
</gene>
<proteinExistence type="predicted"/>
<organism evidence="1 2">
    <name type="scientific">Manihot esculenta</name>
    <name type="common">Cassava</name>
    <name type="synonym">Jatropha manihot</name>
    <dbReference type="NCBI Taxonomy" id="3983"/>
    <lineage>
        <taxon>Eukaryota</taxon>
        <taxon>Viridiplantae</taxon>
        <taxon>Streptophyta</taxon>
        <taxon>Embryophyta</taxon>
        <taxon>Tracheophyta</taxon>
        <taxon>Spermatophyta</taxon>
        <taxon>Magnoliopsida</taxon>
        <taxon>eudicotyledons</taxon>
        <taxon>Gunneridae</taxon>
        <taxon>Pentapetalae</taxon>
        <taxon>rosids</taxon>
        <taxon>fabids</taxon>
        <taxon>Malpighiales</taxon>
        <taxon>Euphorbiaceae</taxon>
        <taxon>Crotonoideae</taxon>
        <taxon>Manihoteae</taxon>
        <taxon>Manihot</taxon>
    </lineage>
</organism>
<protein>
    <submittedName>
        <fullName evidence="1">Uncharacterized protein</fullName>
    </submittedName>
</protein>